<proteinExistence type="predicted"/>
<evidence type="ECO:0000313" key="2">
    <source>
        <dbReference type="Proteomes" id="UP001196509"/>
    </source>
</evidence>
<dbReference type="AlphaFoldDB" id="A0AAE3D1Z8"/>
<sequence length="114" mass="12511">MSVRPPNLSSLSRGKTGLAVLDYEVMQERASALGEAGRMLEKALLDLKTHDAESVAEDDPDQRKRAGLVQKAADAAWALFIQHELSGLSSQRILVKRYRIPGEVLARVGIRTKS</sequence>
<dbReference type="RefSeq" id="WP_220228670.1">
    <property type="nucleotide sequence ID" value="NZ_JAICBX010000002.1"/>
</dbReference>
<evidence type="ECO:0000313" key="1">
    <source>
        <dbReference type="EMBL" id="MBW8638003.1"/>
    </source>
</evidence>
<protein>
    <submittedName>
        <fullName evidence="1">Uncharacterized protein</fullName>
    </submittedName>
</protein>
<organism evidence="1 2">
    <name type="scientific">Flavimaribacter sediminis</name>
    <dbReference type="NCBI Taxonomy" id="2865987"/>
    <lineage>
        <taxon>Bacteria</taxon>
        <taxon>Pseudomonadati</taxon>
        <taxon>Pseudomonadota</taxon>
        <taxon>Alphaproteobacteria</taxon>
        <taxon>Hyphomicrobiales</taxon>
        <taxon>Rhizobiaceae</taxon>
        <taxon>Flavimaribacter</taxon>
    </lineage>
</organism>
<accession>A0AAE3D1Z8</accession>
<comment type="caution">
    <text evidence="1">The sequence shown here is derived from an EMBL/GenBank/DDBJ whole genome shotgun (WGS) entry which is preliminary data.</text>
</comment>
<dbReference type="Proteomes" id="UP001196509">
    <property type="component" value="Unassembled WGS sequence"/>
</dbReference>
<dbReference type="InterPro" id="IPR046606">
    <property type="entry name" value="DUF6665"/>
</dbReference>
<name>A0AAE3D1Z8_9HYPH</name>
<reference evidence="1" key="1">
    <citation type="submission" date="2021-08" db="EMBL/GenBank/DDBJ databases">
        <title>Hoeflea bacterium WL0058 sp. nov., isolated from the sediment.</title>
        <authorList>
            <person name="Wang L."/>
            <person name="Zhang D."/>
        </authorList>
    </citation>
    <scope>NUCLEOTIDE SEQUENCE</scope>
    <source>
        <strain evidence="1">WL0058</strain>
    </source>
</reference>
<dbReference type="EMBL" id="JAICBX010000002">
    <property type="protein sequence ID" value="MBW8638003.1"/>
    <property type="molecule type" value="Genomic_DNA"/>
</dbReference>
<dbReference type="Pfam" id="PF20370">
    <property type="entry name" value="DUF6665"/>
    <property type="match status" value="1"/>
</dbReference>
<gene>
    <name evidence="1" type="ORF">K1W69_12465</name>
</gene>
<keyword evidence="2" id="KW-1185">Reference proteome</keyword>